<evidence type="ECO:0000259" key="1">
    <source>
        <dbReference type="Pfam" id="PF03886"/>
    </source>
</evidence>
<feature type="domain" description="ABC-type transport auxiliary lipoprotein component" evidence="1">
    <location>
        <begin position="31"/>
        <end position="170"/>
    </location>
</feature>
<dbReference type="InterPro" id="IPR005586">
    <property type="entry name" value="ABC_trans_aux"/>
</dbReference>
<reference evidence="2 3" key="1">
    <citation type="submission" date="2014-07" db="EMBL/GenBank/DDBJ databases">
        <authorList>
            <person name="Lee K."/>
            <person name="Lim J.Y."/>
            <person name="Hwang I."/>
        </authorList>
    </citation>
    <scope>NUCLEOTIDE SEQUENCE [LARGE SCALE GENOMIC DNA]</scope>
    <source>
        <strain evidence="2 3">KL28</strain>
    </source>
</reference>
<protein>
    <recommendedName>
        <fullName evidence="1">ABC-type transport auxiliary lipoprotein component domain-containing protein</fullName>
    </recommendedName>
</protein>
<dbReference type="HOGENOM" id="CLU_096001_0_1_6"/>
<dbReference type="OrthoDB" id="5949767at2"/>
<name>A0A077F825_9PSED</name>
<dbReference type="AlphaFoldDB" id="A0A077F825"/>
<dbReference type="KEGG" id="palk:PSAKL28_24160"/>
<accession>A0A077F825</accession>
<dbReference type="Proteomes" id="UP000028931">
    <property type="component" value="Chromosome"/>
</dbReference>
<sequence length="187" mass="20215">MAHAAKFALLGLALLLTACRSDPIHYHTLTPQQPTPASTVDLELERVSVPPQVDRPQVVIREGNSGLAILETEWWGASLADELHNALINQFATGSTQSHLSLRVDVQRFDSVPGQYALFDASWRLRAVNGNGNGKNGAALNCRSVIQTPAGPSIDDLVLAHQQNLKRFTELVSRTASSGATRCPSVR</sequence>
<dbReference type="Pfam" id="PF03886">
    <property type="entry name" value="ABC_trans_aux"/>
    <property type="match status" value="1"/>
</dbReference>
<gene>
    <name evidence="2" type="ORF">PSAKL28_24160</name>
</gene>
<dbReference type="eggNOG" id="COG3009">
    <property type="taxonomic scope" value="Bacteria"/>
</dbReference>
<dbReference type="SUPFAM" id="SSF159594">
    <property type="entry name" value="XCC0632-like"/>
    <property type="match status" value="1"/>
</dbReference>
<dbReference type="EMBL" id="CP009048">
    <property type="protein sequence ID" value="AIL61627.1"/>
    <property type="molecule type" value="Genomic_DNA"/>
</dbReference>
<evidence type="ECO:0000313" key="2">
    <source>
        <dbReference type="EMBL" id="AIL61627.1"/>
    </source>
</evidence>
<dbReference type="RefSeq" id="WP_038610618.1">
    <property type="nucleotide sequence ID" value="NZ_CP009048.1"/>
</dbReference>
<organism evidence="2 3">
    <name type="scientific">Pseudomonas alkylphenolica</name>
    <dbReference type="NCBI Taxonomy" id="237609"/>
    <lineage>
        <taxon>Bacteria</taxon>
        <taxon>Pseudomonadati</taxon>
        <taxon>Pseudomonadota</taxon>
        <taxon>Gammaproteobacteria</taxon>
        <taxon>Pseudomonadales</taxon>
        <taxon>Pseudomonadaceae</taxon>
        <taxon>Pseudomonas</taxon>
    </lineage>
</organism>
<proteinExistence type="predicted"/>
<evidence type="ECO:0000313" key="3">
    <source>
        <dbReference type="Proteomes" id="UP000028931"/>
    </source>
</evidence>
<dbReference type="Gene3D" id="3.40.50.10610">
    <property type="entry name" value="ABC-type transport auxiliary lipoprotein component"/>
    <property type="match status" value="1"/>
</dbReference>
<dbReference type="PROSITE" id="PS51257">
    <property type="entry name" value="PROKAR_LIPOPROTEIN"/>
    <property type="match status" value="1"/>
</dbReference>